<dbReference type="Gene3D" id="3.30.428.10">
    <property type="entry name" value="HIT-like"/>
    <property type="match status" value="1"/>
</dbReference>
<protein>
    <recommendedName>
        <fullName evidence="3">HIT domain-containing protein</fullName>
    </recommendedName>
</protein>
<evidence type="ECO:0000313" key="1">
    <source>
        <dbReference type="EMBL" id="TET82650.1"/>
    </source>
</evidence>
<dbReference type="Proteomes" id="UP000315534">
    <property type="component" value="Unassembled WGS sequence"/>
</dbReference>
<dbReference type="InterPro" id="IPR036265">
    <property type="entry name" value="HIT-like_sf"/>
</dbReference>
<comment type="caution">
    <text evidence="1">The sequence shown here is derived from an EMBL/GenBank/DDBJ whole genome shotgun (WGS) entry which is preliminary data.</text>
</comment>
<dbReference type="AlphaFoldDB" id="A0A523XTK6"/>
<sequence length="234" mass="26626">MQYSLKNHSTLPAVVPDCPECEFCQELRGFESSRFGTIYGSSTRSRVLMRTEDFVVMPTIGQLFKGSLLIVLVNHYETIAEIPASKLFALFHLLERLIARVRSLGLPVAFEHGARSCTGGGCGIYHAHIHVVPLPSEFLCSQILPRTAHKAAGFEEAYAGLAASEQYLIFRDTYGKIEMIEEGEGPSEIFSSQYCRRVLSEYFGLESPWDWRWYRFIEPWLIQTIDWFAQESGR</sequence>
<dbReference type="SUPFAM" id="SSF54197">
    <property type="entry name" value="HIT-like"/>
    <property type="match status" value="1"/>
</dbReference>
<reference evidence="1 2" key="1">
    <citation type="submission" date="2019-03" db="EMBL/GenBank/DDBJ databases">
        <title>Metabolic potential of uncultured bacteria and archaea associated with petroleum seepage in deep-sea sediments.</title>
        <authorList>
            <person name="Dong X."/>
            <person name="Hubert C."/>
        </authorList>
    </citation>
    <scope>NUCLEOTIDE SEQUENCE [LARGE SCALE GENOMIC DNA]</scope>
    <source>
        <strain evidence="1">E29_bin36</strain>
    </source>
</reference>
<organism evidence="1 2">
    <name type="scientific">candidate division TA06 bacterium</name>
    <dbReference type="NCBI Taxonomy" id="2250710"/>
    <lineage>
        <taxon>Bacteria</taxon>
        <taxon>Bacteria division TA06</taxon>
    </lineage>
</organism>
<accession>A0A523XTK6</accession>
<name>A0A523XTK6_UNCT6</name>
<gene>
    <name evidence="1" type="ORF">E3J38_01790</name>
</gene>
<proteinExistence type="predicted"/>
<evidence type="ECO:0008006" key="3">
    <source>
        <dbReference type="Google" id="ProtNLM"/>
    </source>
</evidence>
<evidence type="ECO:0000313" key="2">
    <source>
        <dbReference type="Proteomes" id="UP000315534"/>
    </source>
</evidence>
<dbReference type="EMBL" id="SOIP01000107">
    <property type="protein sequence ID" value="TET82650.1"/>
    <property type="molecule type" value="Genomic_DNA"/>
</dbReference>